<gene>
    <name evidence="1" type="ORF">ADK38_27485</name>
</gene>
<sequence length="76" mass="8556">MTSYGRHRTVHETEIDAPADTVYAIIADATAWPERFTPTVHVEREPLGAAAERLRIWATANGEVKHWTSRRDLDAA</sequence>
<evidence type="ECO:0000313" key="1">
    <source>
        <dbReference type="EMBL" id="KOG87069.1"/>
    </source>
</evidence>
<dbReference type="Proteomes" id="UP000037020">
    <property type="component" value="Unassembled WGS sequence"/>
</dbReference>
<reference evidence="1 2" key="1">
    <citation type="submission" date="2015-07" db="EMBL/GenBank/DDBJ databases">
        <authorList>
            <person name="Ju K.-S."/>
            <person name="Doroghazi J.R."/>
            <person name="Metcalf W.W."/>
        </authorList>
    </citation>
    <scope>NUCLEOTIDE SEQUENCE [LARGE SCALE GENOMIC DNA]</scope>
    <source>
        <strain evidence="1 2">NRRL B-3589</strain>
    </source>
</reference>
<keyword evidence="2" id="KW-1185">Reference proteome</keyword>
<accession>A0ABR5J0Z4</accession>
<dbReference type="InterPro" id="IPR023393">
    <property type="entry name" value="START-like_dom_sf"/>
</dbReference>
<dbReference type="SUPFAM" id="SSF55961">
    <property type="entry name" value="Bet v1-like"/>
    <property type="match status" value="1"/>
</dbReference>
<dbReference type="Gene3D" id="3.30.530.20">
    <property type="match status" value="1"/>
</dbReference>
<protein>
    <submittedName>
        <fullName evidence="1">Cyclase</fullName>
    </submittedName>
</protein>
<dbReference type="EMBL" id="LGUT01002445">
    <property type="protein sequence ID" value="KOG87069.1"/>
    <property type="molecule type" value="Genomic_DNA"/>
</dbReference>
<feature type="non-terminal residue" evidence="1">
    <location>
        <position position="76"/>
    </location>
</feature>
<organism evidence="1 2">
    <name type="scientific">Streptomyces varsoviensis</name>
    <dbReference type="NCBI Taxonomy" id="67373"/>
    <lineage>
        <taxon>Bacteria</taxon>
        <taxon>Bacillati</taxon>
        <taxon>Actinomycetota</taxon>
        <taxon>Actinomycetes</taxon>
        <taxon>Kitasatosporales</taxon>
        <taxon>Streptomycetaceae</taxon>
        <taxon>Streptomyces</taxon>
    </lineage>
</organism>
<comment type="caution">
    <text evidence="1">The sequence shown here is derived from an EMBL/GenBank/DDBJ whole genome shotgun (WGS) entry which is preliminary data.</text>
</comment>
<evidence type="ECO:0000313" key="2">
    <source>
        <dbReference type="Proteomes" id="UP000037020"/>
    </source>
</evidence>
<name>A0ABR5J0Z4_9ACTN</name>
<proteinExistence type="predicted"/>